<gene>
    <name evidence="2" type="ORF">TUM4438_45600</name>
</gene>
<dbReference type="EMBL" id="BPEY01000199">
    <property type="protein sequence ID" value="GIU52562.1"/>
    <property type="molecule type" value="Genomic_DNA"/>
</dbReference>
<dbReference type="Proteomes" id="UP000887104">
    <property type="component" value="Unassembled WGS sequence"/>
</dbReference>
<evidence type="ECO:0000256" key="1">
    <source>
        <dbReference type="SAM" id="Phobius"/>
    </source>
</evidence>
<reference evidence="2" key="1">
    <citation type="submission" date="2021-05" db="EMBL/GenBank/DDBJ databases">
        <title>Molecular characterization for Shewanella algae harboring chromosomal blaOXA-55-like strains isolated from clinical and environment sample.</title>
        <authorList>
            <person name="Ohama Y."/>
            <person name="Aoki K."/>
            <person name="Harada S."/>
            <person name="Moriya K."/>
            <person name="Ishii Y."/>
            <person name="Tateda K."/>
        </authorList>
    </citation>
    <scope>NUCLEOTIDE SEQUENCE</scope>
    <source>
        <strain evidence="2">JCM 11563</strain>
    </source>
</reference>
<organism evidence="2 3">
    <name type="scientific">Shewanella sairae</name>
    <dbReference type="NCBI Taxonomy" id="190310"/>
    <lineage>
        <taxon>Bacteria</taxon>
        <taxon>Pseudomonadati</taxon>
        <taxon>Pseudomonadota</taxon>
        <taxon>Gammaproteobacteria</taxon>
        <taxon>Alteromonadales</taxon>
        <taxon>Shewanellaceae</taxon>
        <taxon>Shewanella</taxon>
    </lineage>
</organism>
<keyword evidence="3" id="KW-1185">Reference proteome</keyword>
<dbReference type="RefSeq" id="WP_220783533.1">
    <property type="nucleotide sequence ID" value="NZ_BPEY01000199.1"/>
</dbReference>
<keyword evidence="1" id="KW-1133">Transmembrane helix</keyword>
<comment type="caution">
    <text evidence="2">The sequence shown here is derived from an EMBL/GenBank/DDBJ whole genome shotgun (WGS) entry which is preliminary data.</text>
</comment>
<feature type="transmembrane region" description="Helical" evidence="1">
    <location>
        <begin position="205"/>
        <end position="226"/>
    </location>
</feature>
<protein>
    <submittedName>
        <fullName evidence="2">Uncharacterized protein</fullName>
    </submittedName>
</protein>
<feature type="transmembrane region" description="Helical" evidence="1">
    <location>
        <begin position="73"/>
        <end position="90"/>
    </location>
</feature>
<feature type="transmembrane region" description="Helical" evidence="1">
    <location>
        <begin position="48"/>
        <end position="67"/>
    </location>
</feature>
<proteinExistence type="predicted"/>
<accession>A0ABQ4PRT4</accession>
<keyword evidence="1" id="KW-0812">Transmembrane</keyword>
<evidence type="ECO:0000313" key="2">
    <source>
        <dbReference type="EMBL" id="GIU52562.1"/>
    </source>
</evidence>
<keyword evidence="1" id="KW-0472">Membrane</keyword>
<name>A0ABQ4PRT4_9GAMM</name>
<evidence type="ECO:0000313" key="3">
    <source>
        <dbReference type="Proteomes" id="UP000887104"/>
    </source>
</evidence>
<sequence length="227" mass="26498">MKSLKHLQDNLQWFDFTFLSQYLRLDSQSEEKLPVSFNFFRLPLIKELLLGSSLLPFLLTALIIPSIDPKMDFLRFPILTVLWLILYIAIRKKIIKAHLGIDTQDKANSLIIINDTAITLPRFLTGGPIAFAKTDIKHLQCFWDSYHDTHQIQRKRAHTIAITLYNGQEYQLMGMAYPLRSLLYLAIHFNYPLVMQQRKPPKEPIMTFAMRFTVAVVMFNLLMLLIN</sequence>